<reference evidence="3" key="1">
    <citation type="submission" date="2017-02" db="UniProtKB">
        <authorList>
            <consortium name="WormBaseParasite"/>
        </authorList>
    </citation>
    <scope>IDENTIFICATION</scope>
</reference>
<dbReference type="EMBL" id="UYSL01020706">
    <property type="protein sequence ID" value="VDL75856.1"/>
    <property type="molecule type" value="Genomic_DNA"/>
</dbReference>
<dbReference type="Proteomes" id="UP000271162">
    <property type="component" value="Unassembled WGS sequence"/>
</dbReference>
<reference evidence="1 2" key="2">
    <citation type="submission" date="2018-11" db="EMBL/GenBank/DDBJ databases">
        <authorList>
            <consortium name="Pathogen Informatics"/>
        </authorList>
    </citation>
    <scope>NUCLEOTIDE SEQUENCE [LARGE SCALE GENOMIC DNA]</scope>
</reference>
<gene>
    <name evidence="1" type="ORF">NBR_LOCUS12267</name>
</gene>
<sequence>MDSLMCPRSLDIPWRVHLEQTLCFQCTANTEYAVVAITDASTPPFEVSFGSAYKHVLYAYRFAFAYMKVPIRVIHVGDGGIRFDTKKFHVASFNKDLSSDTLGQSKDWLTKGSGKLALAAAFKEAIEALKYHPYARKAIFLNVFGKGDTTAVDHEEAIKVAQQAGEYGIDVVVNHYYKGEFEATKFYPFATTKKPSIGLSATKRPFQASFII</sequence>
<dbReference type="AlphaFoldDB" id="A0A0N4Y7V7"/>
<dbReference type="WBParaSite" id="NBR_0001226601-mRNA-1">
    <property type="protein sequence ID" value="NBR_0001226601-mRNA-1"/>
    <property type="gene ID" value="NBR_0001226601"/>
</dbReference>
<evidence type="ECO:0000313" key="2">
    <source>
        <dbReference type="Proteomes" id="UP000271162"/>
    </source>
</evidence>
<accession>A0A0N4Y7V7</accession>
<evidence type="ECO:0000313" key="3">
    <source>
        <dbReference type="WBParaSite" id="NBR_0001226601-mRNA-1"/>
    </source>
</evidence>
<protein>
    <submittedName>
        <fullName evidence="3">VWFA domain-containing protein</fullName>
    </submittedName>
</protein>
<proteinExistence type="predicted"/>
<evidence type="ECO:0000313" key="1">
    <source>
        <dbReference type="EMBL" id="VDL75856.1"/>
    </source>
</evidence>
<organism evidence="3">
    <name type="scientific">Nippostrongylus brasiliensis</name>
    <name type="common">Rat hookworm</name>
    <dbReference type="NCBI Taxonomy" id="27835"/>
    <lineage>
        <taxon>Eukaryota</taxon>
        <taxon>Metazoa</taxon>
        <taxon>Ecdysozoa</taxon>
        <taxon>Nematoda</taxon>
        <taxon>Chromadorea</taxon>
        <taxon>Rhabditida</taxon>
        <taxon>Rhabditina</taxon>
        <taxon>Rhabditomorpha</taxon>
        <taxon>Strongyloidea</taxon>
        <taxon>Heligmosomidae</taxon>
        <taxon>Nippostrongylus</taxon>
    </lineage>
</organism>
<name>A0A0N4Y7V7_NIPBR</name>
<keyword evidence="2" id="KW-1185">Reference proteome</keyword>